<dbReference type="KEGG" id="tfa:BW733_00710"/>
<dbReference type="STRING" id="399497.BW733_00710"/>
<feature type="region of interest" description="Disordered" evidence="1">
    <location>
        <begin position="88"/>
        <end position="110"/>
    </location>
</feature>
<feature type="compositionally biased region" description="Polar residues" evidence="1">
    <location>
        <begin position="1"/>
        <end position="20"/>
    </location>
</feature>
<accession>A0A1Q2CTZ5</accession>
<keyword evidence="2" id="KW-0812">Transmembrane</keyword>
<reference evidence="3 4" key="1">
    <citation type="journal article" date="2008" name="Int. J. Syst. Evol. Microbiol.">
        <title>Tessaracoccus flavescens sp. nov., isolated from marine sediment.</title>
        <authorList>
            <person name="Lee D.W."/>
            <person name="Lee S.D."/>
        </authorList>
    </citation>
    <scope>NUCLEOTIDE SEQUENCE [LARGE SCALE GENOMIC DNA]</scope>
    <source>
        <strain evidence="3 4">SST-39T</strain>
    </source>
</reference>
<keyword evidence="4" id="KW-1185">Reference proteome</keyword>
<sequence length="213" mass="23135">MSNSQWPGNQNNSPWASQDPNWKPTDFHDAQGRDPRTPFGQQPQQPQQSYQDLEPPKRPSSTLFIVLGAVLVVALIVIGMQFLGGPDGEATATPTPSAQSEVEPSPERTGNWIPFEGNGDGTFEIVSYSWADDELTARIRVDVKEGEYSFTVFAFANETRASYDPLDPSGFTVRAGEPYETTVTFLMPNADSTIVLATPSGRTALNALPVKAG</sequence>
<evidence type="ECO:0000256" key="1">
    <source>
        <dbReference type="SAM" id="MobiDB-lite"/>
    </source>
</evidence>
<dbReference type="Proteomes" id="UP000188235">
    <property type="component" value="Chromosome"/>
</dbReference>
<dbReference type="AlphaFoldDB" id="A0A1Q2CTZ5"/>
<evidence type="ECO:0000313" key="3">
    <source>
        <dbReference type="EMBL" id="AQP49574.1"/>
    </source>
</evidence>
<gene>
    <name evidence="3" type="ORF">BW733_00710</name>
</gene>
<protein>
    <submittedName>
        <fullName evidence="3">Uncharacterized protein</fullName>
    </submittedName>
</protein>
<dbReference type="EMBL" id="CP019607">
    <property type="protein sequence ID" value="AQP49574.1"/>
    <property type="molecule type" value="Genomic_DNA"/>
</dbReference>
<dbReference type="OrthoDB" id="3730020at2"/>
<dbReference type="RefSeq" id="WP_077347004.1">
    <property type="nucleotide sequence ID" value="NZ_CP019607.1"/>
</dbReference>
<proteinExistence type="predicted"/>
<name>A0A1Q2CTZ5_9ACTN</name>
<feature type="compositionally biased region" description="Basic and acidic residues" evidence="1">
    <location>
        <begin position="25"/>
        <end position="36"/>
    </location>
</feature>
<evidence type="ECO:0000256" key="2">
    <source>
        <dbReference type="SAM" id="Phobius"/>
    </source>
</evidence>
<feature type="compositionally biased region" description="Polar residues" evidence="1">
    <location>
        <begin position="92"/>
        <end position="102"/>
    </location>
</feature>
<organism evidence="3 4">
    <name type="scientific">Tessaracoccus flavescens</name>
    <dbReference type="NCBI Taxonomy" id="399497"/>
    <lineage>
        <taxon>Bacteria</taxon>
        <taxon>Bacillati</taxon>
        <taxon>Actinomycetota</taxon>
        <taxon>Actinomycetes</taxon>
        <taxon>Propionibacteriales</taxon>
        <taxon>Propionibacteriaceae</taxon>
        <taxon>Tessaracoccus</taxon>
    </lineage>
</organism>
<feature type="region of interest" description="Disordered" evidence="1">
    <location>
        <begin position="1"/>
        <end position="57"/>
    </location>
</feature>
<keyword evidence="2" id="KW-0472">Membrane</keyword>
<feature type="transmembrane region" description="Helical" evidence="2">
    <location>
        <begin position="63"/>
        <end position="83"/>
    </location>
</feature>
<keyword evidence="2" id="KW-1133">Transmembrane helix</keyword>
<evidence type="ECO:0000313" key="4">
    <source>
        <dbReference type="Proteomes" id="UP000188235"/>
    </source>
</evidence>